<dbReference type="Proteomes" id="UP001189429">
    <property type="component" value="Unassembled WGS sequence"/>
</dbReference>
<accession>A0ABN9PGY8</accession>
<comment type="caution">
    <text evidence="1">The sequence shown here is derived from an EMBL/GenBank/DDBJ whole genome shotgun (WGS) entry which is preliminary data.</text>
</comment>
<reference evidence="1" key="1">
    <citation type="submission" date="2023-10" db="EMBL/GenBank/DDBJ databases">
        <authorList>
            <person name="Chen Y."/>
            <person name="Shah S."/>
            <person name="Dougan E. K."/>
            <person name="Thang M."/>
            <person name="Chan C."/>
        </authorList>
    </citation>
    <scope>NUCLEOTIDE SEQUENCE [LARGE SCALE GENOMIC DNA]</scope>
</reference>
<feature type="non-terminal residue" evidence="1">
    <location>
        <position position="132"/>
    </location>
</feature>
<feature type="non-terminal residue" evidence="1">
    <location>
        <position position="1"/>
    </location>
</feature>
<dbReference type="EMBL" id="CAUYUJ010000560">
    <property type="protein sequence ID" value="CAK0791326.1"/>
    <property type="molecule type" value="Genomic_DNA"/>
</dbReference>
<keyword evidence="2" id="KW-1185">Reference proteome</keyword>
<evidence type="ECO:0000313" key="2">
    <source>
        <dbReference type="Proteomes" id="UP001189429"/>
    </source>
</evidence>
<name>A0ABN9PGY8_9DINO</name>
<sequence length="132" mass="14397">AEDRTVELAGVRGGGLGPVGEATARRNWVASCAAHISATPLPDETAGLFIGLAADQAEAERRRVAEEIREQARRRARSDRPQRPVRMRCLVVRDLESEAEQRLSEALTAKAFLSGAAPRPFRARLRPGSEVE</sequence>
<organism evidence="1 2">
    <name type="scientific">Prorocentrum cordatum</name>
    <dbReference type="NCBI Taxonomy" id="2364126"/>
    <lineage>
        <taxon>Eukaryota</taxon>
        <taxon>Sar</taxon>
        <taxon>Alveolata</taxon>
        <taxon>Dinophyceae</taxon>
        <taxon>Prorocentrales</taxon>
        <taxon>Prorocentraceae</taxon>
        <taxon>Prorocentrum</taxon>
    </lineage>
</organism>
<gene>
    <name evidence="1" type="ORF">PCOR1329_LOCUS2260</name>
</gene>
<evidence type="ECO:0000313" key="1">
    <source>
        <dbReference type="EMBL" id="CAK0791326.1"/>
    </source>
</evidence>
<proteinExistence type="predicted"/>
<protein>
    <submittedName>
        <fullName evidence="1">Uncharacterized protein</fullName>
    </submittedName>
</protein>